<protein>
    <recommendedName>
        <fullName evidence="4">Carboxylic ester hydrolase</fullName>
        <ecNumber evidence="4">3.1.1.-</ecNumber>
    </recommendedName>
</protein>
<feature type="domain" description="Carboxylesterase type B" evidence="5">
    <location>
        <begin position="24"/>
        <end position="545"/>
    </location>
</feature>
<keyword evidence="7" id="KW-1185">Reference proteome</keyword>
<dbReference type="InterPro" id="IPR019826">
    <property type="entry name" value="Carboxylesterase_B_AS"/>
</dbReference>
<dbReference type="Pfam" id="PF00135">
    <property type="entry name" value="COesterase"/>
    <property type="match status" value="1"/>
</dbReference>
<proteinExistence type="inferred from homology"/>
<dbReference type="InterPro" id="IPR029058">
    <property type="entry name" value="AB_hydrolase_fold"/>
</dbReference>
<dbReference type="EMBL" id="UYRR01033822">
    <property type="protein sequence ID" value="VDK59688.1"/>
    <property type="molecule type" value="Genomic_DNA"/>
</dbReference>
<dbReference type="WBParaSite" id="ASIM_0001777301-mRNA-1">
    <property type="protein sequence ID" value="ASIM_0001777301-mRNA-1"/>
    <property type="gene ID" value="ASIM_0001777301"/>
</dbReference>
<reference evidence="8" key="1">
    <citation type="submission" date="2017-02" db="UniProtKB">
        <authorList>
            <consortium name="WormBaseParasite"/>
        </authorList>
    </citation>
    <scope>IDENTIFICATION</scope>
</reference>
<dbReference type="PROSITE" id="PS00122">
    <property type="entry name" value="CARBOXYLESTERASE_B_1"/>
    <property type="match status" value="1"/>
</dbReference>
<dbReference type="PANTHER" id="PTHR44590:SF3">
    <property type="entry name" value="CARBOXYLESTERASE TYPE B DOMAIN-CONTAINING PROTEIN"/>
    <property type="match status" value="1"/>
</dbReference>
<dbReference type="Proteomes" id="UP000267096">
    <property type="component" value="Unassembled WGS sequence"/>
</dbReference>
<feature type="chain" id="PRO_5043073139" description="Carboxylic ester hydrolase" evidence="4">
    <location>
        <begin position="20"/>
        <end position="570"/>
    </location>
</feature>
<dbReference type="InterPro" id="IPR002018">
    <property type="entry name" value="CarbesteraseB"/>
</dbReference>
<accession>A0A0M3K9X8</accession>
<dbReference type="SUPFAM" id="SSF53474">
    <property type="entry name" value="alpha/beta-Hydrolases"/>
    <property type="match status" value="1"/>
</dbReference>
<keyword evidence="4" id="KW-0732">Signal</keyword>
<keyword evidence="3 4" id="KW-0378">Hydrolase</keyword>
<evidence type="ECO:0000256" key="4">
    <source>
        <dbReference type="RuleBase" id="RU361235"/>
    </source>
</evidence>
<evidence type="ECO:0000313" key="8">
    <source>
        <dbReference type="WBParaSite" id="ASIM_0001777301-mRNA-1"/>
    </source>
</evidence>
<evidence type="ECO:0000256" key="3">
    <source>
        <dbReference type="ARBA" id="ARBA00022801"/>
    </source>
</evidence>
<name>A0A0M3K9X8_ANISI</name>
<dbReference type="GO" id="GO:0052689">
    <property type="term" value="F:carboxylic ester hydrolase activity"/>
    <property type="evidence" value="ECO:0007669"/>
    <property type="project" value="UniProtKB-KW"/>
</dbReference>
<dbReference type="EC" id="3.1.1.-" evidence="4"/>
<dbReference type="OrthoDB" id="6846267at2759"/>
<gene>
    <name evidence="6" type="ORF">ASIM_LOCUS17176</name>
</gene>
<dbReference type="PANTHER" id="PTHR44590">
    <property type="entry name" value="CARBOXYLIC ESTER HYDROLASE-RELATED"/>
    <property type="match status" value="1"/>
</dbReference>
<dbReference type="Gene3D" id="3.40.50.1820">
    <property type="entry name" value="alpha/beta hydrolase"/>
    <property type="match status" value="1"/>
</dbReference>
<evidence type="ECO:0000256" key="1">
    <source>
        <dbReference type="ARBA" id="ARBA00005964"/>
    </source>
</evidence>
<dbReference type="PROSITE" id="PS00941">
    <property type="entry name" value="CARBOXYLESTERASE_B_2"/>
    <property type="match status" value="1"/>
</dbReference>
<keyword evidence="2" id="KW-0719">Serine esterase</keyword>
<dbReference type="InterPro" id="IPR019819">
    <property type="entry name" value="Carboxylesterase_B_CS"/>
</dbReference>
<reference evidence="6 7" key="2">
    <citation type="submission" date="2018-11" db="EMBL/GenBank/DDBJ databases">
        <authorList>
            <consortium name="Pathogen Informatics"/>
        </authorList>
    </citation>
    <scope>NUCLEOTIDE SEQUENCE [LARGE SCALE GENOMIC DNA]</scope>
</reference>
<evidence type="ECO:0000313" key="6">
    <source>
        <dbReference type="EMBL" id="VDK59688.1"/>
    </source>
</evidence>
<evidence type="ECO:0000256" key="2">
    <source>
        <dbReference type="ARBA" id="ARBA00022487"/>
    </source>
</evidence>
<dbReference type="ESTHER" id="anisi-a0a0m3k9x8">
    <property type="family name" value="Carb_B_Nematoda"/>
</dbReference>
<feature type="signal peptide" evidence="4">
    <location>
        <begin position="1"/>
        <end position="19"/>
    </location>
</feature>
<evidence type="ECO:0000313" key="7">
    <source>
        <dbReference type="Proteomes" id="UP000267096"/>
    </source>
</evidence>
<organism evidence="8">
    <name type="scientific">Anisakis simplex</name>
    <name type="common">Herring worm</name>
    <dbReference type="NCBI Taxonomy" id="6269"/>
    <lineage>
        <taxon>Eukaryota</taxon>
        <taxon>Metazoa</taxon>
        <taxon>Ecdysozoa</taxon>
        <taxon>Nematoda</taxon>
        <taxon>Chromadorea</taxon>
        <taxon>Rhabditida</taxon>
        <taxon>Spirurina</taxon>
        <taxon>Ascaridomorpha</taxon>
        <taxon>Ascaridoidea</taxon>
        <taxon>Anisakidae</taxon>
        <taxon>Anisakis</taxon>
        <taxon>Anisakis simplex complex</taxon>
    </lineage>
</organism>
<comment type="similarity">
    <text evidence="1 4">Belongs to the type-B carboxylesterase/lipase family.</text>
</comment>
<dbReference type="AlphaFoldDB" id="A0A0M3K9X8"/>
<sequence length="570" mass="64309">MRALICVVFLLLLGTTVFCDKTVSIQTIYGQIDGFEHQTSDGHIANVFLGIPFAKPPIGELRFEKPEVPEPWKEPLDATKFAPACTPHHRSGIPGEHSEDCLYLNIITPSEESKHPAGHAVMVWVHGGGFCLGTAQTYGYKNITENFATRDVIVVTIQYRLGPYGWVSTGDSVLPGNLGYWDQRAALRFVKENIASFGGDPNRVTIFGLSAGGGSVSSLSLSPYTRDLFTQTIEMSGSAFSPWAASDSIVKNTIELALELECPIADSNEMKQCFKSKTPEQFFDAVDATGAAQRAINILKFGPWIDGDFFPEYFDKLVVQSPKKRTIIGLVNKESAFFTTEGNLKPINQIRIPPEKYEEFGKDDLIDIINNIVAPEEAFHQQTDEVRNKLIDHYVKRGQPDNDHDYKFYLDRYTELFSDILFVIPCLRMKAAKVADGWPVYFYFNDHHNVGAFSENAPVKGATHLHEYPYLFGVSPYYDFVVNDDELKVKRAILETFTHFAKYGTPSTKEYPWEAVSAEHPLRHMHFNVESKMDDGVFKENLAFWESMQAYDFDIIRGSLRNHLAEKDEL</sequence>
<evidence type="ECO:0000259" key="5">
    <source>
        <dbReference type="Pfam" id="PF00135"/>
    </source>
</evidence>